<organism evidence="5 6">
    <name type="scientific">Teichococcus aerophilus</name>
    <dbReference type="NCBI Taxonomy" id="1224513"/>
    <lineage>
        <taxon>Bacteria</taxon>
        <taxon>Pseudomonadati</taxon>
        <taxon>Pseudomonadota</taxon>
        <taxon>Alphaproteobacteria</taxon>
        <taxon>Acetobacterales</taxon>
        <taxon>Roseomonadaceae</taxon>
        <taxon>Roseomonas</taxon>
    </lineage>
</organism>
<dbReference type="Pfam" id="PF01638">
    <property type="entry name" value="HxlR"/>
    <property type="match status" value="1"/>
</dbReference>
<comment type="caution">
    <text evidence="5">The sequence shown here is derived from an EMBL/GenBank/DDBJ whole genome shotgun (WGS) entry which is preliminary data.</text>
</comment>
<dbReference type="InterPro" id="IPR002577">
    <property type="entry name" value="HTH_HxlR"/>
</dbReference>
<keyword evidence="3" id="KW-0804">Transcription</keyword>
<name>A0ABR7RRH3_9PROT</name>
<evidence type="ECO:0000259" key="4">
    <source>
        <dbReference type="PROSITE" id="PS51118"/>
    </source>
</evidence>
<dbReference type="Proteomes" id="UP000626026">
    <property type="component" value="Unassembled WGS sequence"/>
</dbReference>
<evidence type="ECO:0000256" key="3">
    <source>
        <dbReference type="ARBA" id="ARBA00023163"/>
    </source>
</evidence>
<evidence type="ECO:0000313" key="6">
    <source>
        <dbReference type="Proteomes" id="UP000626026"/>
    </source>
</evidence>
<accession>A0ABR7RRH3</accession>
<gene>
    <name evidence="5" type="ORF">IBL26_17870</name>
</gene>
<keyword evidence="1" id="KW-0805">Transcription regulation</keyword>
<sequence length="157" mass="17036">MSARVASAAGLEADVPEAPVVDARTGDVQVGVATVAACPAANVFQQGCMSRRVLEALADKWSLLVIHTLAIGPGRTAELRRRIGGISEKMLIQTLRRLERHGFVLRRSFSEVPPRVEYALTPLGASLSEPIRAFDAWVERNMAAVVDAQRAFDGREE</sequence>
<protein>
    <submittedName>
        <fullName evidence="5">Helix-turn-helix transcriptional regulator</fullName>
    </submittedName>
</protein>
<dbReference type="RefSeq" id="WP_187785873.1">
    <property type="nucleotide sequence ID" value="NZ_JACTVA010000037.1"/>
</dbReference>
<reference evidence="5 6" key="1">
    <citation type="journal article" date="2013" name="Int. J. Syst. Evol. Microbiol.">
        <title>Roseomonas aerophila sp. nov., isolated from air.</title>
        <authorList>
            <person name="Kim S.J."/>
            <person name="Weon H.Y."/>
            <person name="Ahn J.H."/>
            <person name="Hong S.B."/>
            <person name="Seok S.J."/>
            <person name="Whang K.S."/>
            <person name="Kwon S.W."/>
        </authorList>
    </citation>
    <scope>NUCLEOTIDE SEQUENCE [LARGE SCALE GENOMIC DNA]</scope>
    <source>
        <strain evidence="5 6">NBRC 108923</strain>
    </source>
</reference>
<feature type="domain" description="HTH hxlR-type" evidence="4">
    <location>
        <begin position="38"/>
        <end position="146"/>
    </location>
</feature>
<dbReference type="EMBL" id="JACTVA010000037">
    <property type="protein sequence ID" value="MBC9208722.1"/>
    <property type="molecule type" value="Genomic_DNA"/>
</dbReference>
<keyword evidence="2" id="KW-0238">DNA-binding</keyword>
<dbReference type="SUPFAM" id="SSF46785">
    <property type="entry name" value="Winged helix' DNA-binding domain"/>
    <property type="match status" value="1"/>
</dbReference>
<dbReference type="InterPro" id="IPR036388">
    <property type="entry name" value="WH-like_DNA-bd_sf"/>
</dbReference>
<proteinExistence type="predicted"/>
<evidence type="ECO:0000256" key="1">
    <source>
        <dbReference type="ARBA" id="ARBA00023015"/>
    </source>
</evidence>
<dbReference type="PROSITE" id="PS51118">
    <property type="entry name" value="HTH_HXLR"/>
    <property type="match status" value="1"/>
</dbReference>
<keyword evidence="6" id="KW-1185">Reference proteome</keyword>
<dbReference type="PANTHER" id="PTHR33204:SF37">
    <property type="entry name" value="HTH-TYPE TRANSCRIPTIONAL REGULATOR YODB"/>
    <property type="match status" value="1"/>
</dbReference>
<evidence type="ECO:0000256" key="2">
    <source>
        <dbReference type="ARBA" id="ARBA00023125"/>
    </source>
</evidence>
<dbReference type="Gene3D" id="1.10.10.10">
    <property type="entry name" value="Winged helix-like DNA-binding domain superfamily/Winged helix DNA-binding domain"/>
    <property type="match status" value="1"/>
</dbReference>
<dbReference type="InterPro" id="IPR036390">
    <property type="entry name" value="WH_DNA-bd_sf"/>
</dbReference>
<dbReference type="PANTHER" id="PTHR33204">
    <property type="entry name" value="TRANSCRIPTIONAL REGULATOR, MARR FAMILY"/>
    <property type="match status" value="1"/>
</dbReference>
<evidence type="ECO:0000313" key="5">
    <source>
        <dbReference type="EMBL" id="MBC9208722.1"/>
    </source>
</evidence>